<evidence type="ECO:0000313" key="3">
    <source>
        <dbReference type="Proteomes" id="UP000287166"/>
    </source>
</evidence>
<sequence>MPEVHASSAHVSHASRSSLAPPQPDSTAAPQPARMRFLMQSVGGRSAVALCANERGRRLGVLRCASASALVFGRSRIPYSSA</sequence>
<feature type="region of interest" description="Disordered" evidence="1">
    <location>
        <begin position="1"/>
        <end position="32"/>
    </location>
</feature>
<feature type="compositionally biased region" description="Low complexity" evidence="1">
    <location>
        <begin position="1"/>
        <end position="18"/>
    </location>
</feature>
<name>A0A401H4N5_9APHY</name>
<comment type="caution">
    <text evidence="2">The sequence shown here is derived from an EMBL/GenBank/DDBJ whole genome shotgun (WGS) entry which is preliminary data.</text>
</comment>
<dbReference type="EMBL" id="BFAD01000016">
    <property type="protein sequence ID" value="GBE89363.1"/>
    <property type="molecule type" value="Genomic_DNA"/>
</dbReference>
<keyword evidence="3" id="KW-1185">Reference proteome</keyword>
<proteinExistence type="predicted"/>
<accession>A0A401H4N5</accession>
<reference evidence="2 3" key="1">
    <citation type="journal article" date="2018" name="Sci. Rep.">
        <title>Genome sequence of the cauliflower mushroom Sparassis crispa (Hanabiratake) and its association with beneficial usage.</title>
        <authorList>
            <person name="Kiyama R."/>
            <person name="Furutani Y."/>
            <person name="Kawaguchi K."/>
            <person name="Nakanishi T."/>
        </authorList>
    </citation>
    <scope>NUCLEOTIDE SEQUENCE [LARGE SCALE GENOMIC DNA]</scope>
</reference>
<dbReference type="InParanoid" id="A0A401H4N5"/>
<dbReference type="AlphaFoldDB" id="A0A401H4N5"/>
<evidence type="ECO:0000313" key="2">
    <source>
        <dbReference type="EMBL" id="GBE89363.1"/>
    </source>
</evidence>
<gene>
    <name evidence="2" type="ORF">SCP_1600240</name>
</gene>
<dbReference type="RefSeq" id="XP_027620276.1">
    <property type="nucleotide sequence ID" value="XM_027764475.1"/>
</dbReference>
<evidence type="ECO:0000256" key="1">
    <source>
        <dbReference type="SAM" id="MobiDB-lite"/>
    </source>
</evidence>
<dbReference type="Proteomes" id="UP000287166">
    <property type="component" value="Unassembled WGS sequence"/>
</dbReference>
<protein>
    <submittedName>
        <fullName evidence="2">Uncharacterized protein</fullName>
    </submittedName>
</protein>
<dbReference type="GeneID" id="38786280"/>
<organism evidence="2 3">
    <name type="scientific">Sparassis crispa</name>
    <dbReference type="NCBI Taxonomy" id="139825"/>
    <lineage>
        <taxon>Eukaryota</taxon>
        <taxon>Fungi</taxon>
        <taxon>Dikarya</taxon>
        <taxon>Basidiomycota</taxon>
        <taxon>Agaricomycotina</taxon>
        <taxon>Agaricomycetes</taxon>
        <taxon>Polyporales</taxon>
        <taxon>Sparassidaceae</taxon>
        <taxon>Sparassis</taxon>
    </lineage>
</organism>